<proteinExistence type="predicted"/>
<organism evidence="1 2">
    <name type="scientific">Linderina macrospora</name>
    <dbReference type="NCBI Taxonomy" id="4868"/>
    <lineage>
        <taxon>Eukaryota</taxon>
        <taxon>Fungi</taxon>
        <taxon>Fungi incertae sedis</taxon>
        <taxon>Zoopagomycota</taxon>
        <taxon>Kickxellomycotina</taxon>
        <taxon>Kickxellomycetes</taxon>
        <taxon>Kickxellales</taxon>
        <taxon>Kickxellaceae</taxon>
        <taxon>Linderina</taxon>
    </lineage>
</organism>
<comment type="caution">
    <text evidence="1">The sequence shown here is derived from an EMBL/GenBank/DDBJ whole genome shotgun (WGS) entry which is preliminary data.</text>
</comment>
<reference evidence="1" key="1">
    <citation type="submission" date="2022-07" db="EMBL/GenBank/DDBJ databases">
        <title>Phylogenomic reconstructions and comparative analyses of Kickxellomycotina fungi.</title>
        <authorList>
            <person name="Reynolds N.K."/>
            <person name="Stajich J.E."/>
            <person name="Barry K."/>
            <person name="Grigoriev I.V."/>
            <person name="Crous P."/>
            <person name="Smith M.E."/>
        </authorList>
    </citation>
    <scope>NUCLEOTIDE SEQUENCE</scope>
    <source>
        <strain evidence="1">NRRL 5244</strain>
    </source>
</reference>
<gene>
    <name evidence="1" type="ORF">FBU59_003233</name>
</gene>
<name>A0ACC1J8W5_9FUNG</name>
<evidence type="ECO:0000313" key="1">
    <source>
        <dbReference type="EMBL" id="KAJ1942314.1"/>
    </source>
</evidence>
<keyword evidence="2" id="KW-1185">Reference proteome</keyword>
<accession>A0ACC1J8W5</accession>
<dbReference type="Proteomes" id="UP001150603">
    <property type="component" value="Unassembled WGS sequence"/>
</dbReference>
<protein>
    <submittedName>
        <fullName evidence="1">Uncharacterized protein</fullName>
    </submittedName>
</protein>
<evidence type="ECO:0000313" key="2">
    <source>
        <dbReference type="Proteomes" id="UP001150603"/>
    </source>
</evidence>
<sequence>MKFISAIALLGFAAQVTVAGRCPAYSAAPVSSAPAYSSAAETSAPAPATSDVVPTSASLPAYSSAAQSSAATTSTYASVPASTTVNGYSTAAPSSVPSGVFQVKAADLDRAVSARAGDGNCSARPDECAPNTRALAAINKALKKYNITRRGEVVAVLSLMAFESGDWAFNINHYPEPGRPGQGTRNMMMYNFVEEYAKYLHPTEANALLGSGGTPSDSTKNAVRQLVLNDDDSFGAGFWYLTQKAGSFHDNPAKLIDGNEDSFKDYIVNGVGTGYADERKQYWDRFNSNITA</sequence>
<dbReference type="EMBL" id="JANBPW010002000">
    <property type="protein sequence ID" value="KAJ1942314.1"/>
    <property type="molecule type" value="Genomic_DNA"/>
</dbReference>